<dbReference type="AlphaFoldDB" id="A0A073CWR9"/>
<dbReference type="InterPro" id="IPR049213">
    <property type="entry name" value="DUF6816"/>
</dbReference>
<name>A0A073CWR9_PLAA1</name>
<keyword evidence="3" id="KW-1185">Reference proteome</keyword>
<reference evidence="2 3" key="1">
    <citation type="journal article" date="2014" name="Appl. Environ. Microbiol.">
        <title>Elucidation of insertion elements encoded on plasmids and in vitro construction of shuttle vectors from the toxic cyanobacterium Planktothrix.</title>
        <authorList>
            <person name="Christiansen G."/>
            <person name="Goesmann A."/>
            <person name="Kurmayer R."/>
        </authorList>
    </citation>
    <scope>NUCLEOTIDE SEQUENCE [LARGE SCALE GENOMIC DNA]</scope>
    <source>
        <strain evidence="2 3">NIVA-CYA 126/8</strain>
    </source>
</reference>
<organism evidence="2 3">
    <name type="scientific">Planktothrix agardhii (strain NIVA-CYA 126/8)</name>
    <dbReference type="NCBI Taxonomy" id="388467"/>
    <lineage>
        <taxon>Bacteria</taxon>
        <taxon>Bacillati</taxon>
        <taxon>Cyanobacteriota</taxon>
        <taxon>Cyanophyceae</taxon>
        <taxon>Oscillatoriophycideae</taxon>
        <taxon>Oscillatoriales</taxon>
        <taxon>Microcoleaceae</taxon>
        <taxon>Planktothrix</taxon>
    </lineage>
</organism>
<evidence type="ECO:0000313" key="2">
    <source>
        <dbReference type="EMBL" id="KEI68470.1"/>
    </source>
</evidence>
<accession>A0A073CWR9</accession>
<dbReference type="eggNOG" id="ENOG502Z91K">
    <property type="taxonomic scope" value="Bacteria"/>
</dbReference>
<dbReference type="HOGENOM" id="CLU_075508_0_0_3"/>
<dbReference type="PATRIC" id="fig|388467.6.peg.3675"/>
<feature type="domain" description="DUF6816" evidence="1">
    <location>
        <begin position="45"/>
        <end position="274"/>
    </location>
</feature>
<gene>
    <name evidence="2" type="ORF">A19Y_3728</name>
</gene>
<evidence type="ECO:0000313" key="3">
    <source>
        <dbReference type="Proteomes" id="UP000027395"/>
    </source>
</evidence>
<dbReference type="STRING" id="388467.A19Y_3728"/>
<dbReference type="RefSeq" id="WP_042155900.1">
    <property type="nucleotide sequence ID" value="NZ_CM002803.1"/>
</dbReference>
<dbReference type="Pfam" id="PF20670">
    <property type="entry name" value="DUF6816"/>
    <property type="match status" value="1"/>
</dbReference>
<sequence>MKKLILILGLIVGLIIGKTEAQAGQLADRLSAFPNWNHKPMVQAVKEDLYYPEWMEGEWNVTSMLVDKVAPLAPKVTTPGFKNSSESLKQPIQFQVRFKRVELLPKLQIFPLTLFFSPQESDPKNHDKIDIKIVGDRAFNGFNIGKATLGENGILSVKIDPTNPNRQMTALPGNVELVSTITGRSSESPREDQFIATEISQQVFESSSQIYLNEVETTTGYRAEFEKVGSKSEVKSIVADQVTAVYLSPKDPNFFVASGHPVALYRYQLKLVRNAG</sequence>
<evidence type="ECO:0000259" key="1">
    <source>
        <dbReference type="Pfam" id="PF20670"/>
    </source>
</evidence>
<dbReference type="Proteomes" id="UP000027395">
    <property type="component" value="Chromosome"/>
</dbReference>
<proteinExistence type="predicted"/>
<protein>
    <recommendedName>
        <fullName evidence="1">DUF6816 domain-containing protein</fullName>
    </recommendedName>
</protein>
<dbReference type="EMBL" id="CM002803">
    <property type="protein sequence ID" value="KEI68470.1"/>
    <property type="molecule type" value="Genomic_DNA"/>
</dbReference>